<comment type="caution">
    <text evidence="1">The sequence shown here is derived from an EMBL/GenBank/DDBJ whole genome shotgun (WGS) entry which is preliminary data.</text>
</comment>
<organism evidence="1 2">
    <name type="scientific">Trifolium medium</name>
    <dbReference type="NCBI Taxonomy" id="97028"/>
    <lineage>
        <taxon>Eukaryota</taxon>
        <taxon>Viridiplantae</taxon>
        <taxon>Streptophyta</taxon>
        <taxon>Embryophyta</taxon>
        <taxon>Tracheophyta</taxon>
        <taxon>Spermatophyta</taxon>
        <taxon>Magnoliopsida</taxon>
        <taxon>eudicotyledons</taxon>
        <taxon>Gunneridae</taxon>
        <taxon>Pentapetalae</taxon>
        <taxon>rosids</taxon>
        <taxon>fabids</taxon>
        <taxon>Fabales</taxon>
        <taxon>Fabaceae</taxon>
        <taxon>Papilionoideae</taxon>
        <taxon>50 kb inversion clade</taxon>
        <taxon>NPAAA clade</taxon>
        <taxon>Hologalegina</taxon>
        <taxon>IRL clade</taxon>
        <taxon>Trifolieae</taxon>
        <taxon>Trifolium</taxon>
    </lineage>
</organism>
<protein>
    <submittedName>
        <fullName evidence="1">Uncharacterized protein</fullName>
    </submittedName>
</protein>
<dbReference type="Proteomes" id="UP000265520">
    <property type="component" value="Unassembled WGS sequence"/>
</dbReference>
<dbReference type="AlphaFoldDB" id="A0A392SFN2"/>
<keyword evidence="2" id="KW-1185">Reference proteome</keyword>
<name>A0A392SFN2_9FABA</name>
<evidence type="ECO:0000313" key="2">
    <source>
        <dbReference type="Proteomes" id="UP000265520"/>
    </source>
</evidence>
<reference evidence="1 2" key="1">
    <citation type="journal article" date="2018" name="Front. Plant Sci.">
        <title>Red Clover (Trifolium pratense) and Zigzag Clover (T. medium) - A Picture of Genomic Similarities and Differences.</title>
        <authorList>
            <person name="Dluhosova J."/>
            <person name="Istvanek J."/>
            <person name="Nedelnik J."/>
            <person name="Repkova J."/>
        </authorList>
    </citation>
    <scope>NUCLEOTIDE SEQUENCE [LARGE SCALE GENOMIC DNA]</scope>
    <source>
        <strain evidence="2">cv. 10/8</strain>
        <tissue evidence="1">Leaf</tissue>
    </source>
</reference>
<dbReference type="EMBL" id="LXQA010369741">
    <property type="protein sequence ID" value="MCI47252.1"/>
    <property type="molecule type" value="Genomic_DNA"/>
</dbReference>
<feature type="non-terminal residue" evidence="1">
    <location>
        <position position="58"/>
    </location>
</feature>
<sequence>MKPQNDSDVRTMFSIFYTKGPIELDATLVRSVQAICSSLIRQRTFVEIAACMVELEED</sequence>
<evidence type="ECO:0000313" key="1">
    <source>
        <dbReference type="EMBL" id="MCI47252.1"/>
    </source>
</evidence>
<accession>A0A392SFN2</accession>
<proteinExistence type="predicted"/>